<proteinExistence type="predicted"/>
<feature type="domain" description="STI1/HOP DP" evidence="3">
    <location>
        <begin position="51"/>
        <end position="101"/>
    </location>
</feature>
<dbReference type="Pfam" id="PF17830">
    <property type="entry name" value="STI1-HOP_DP"/>
    <property type="match status" value="1"/>
</dbReference>
<organism evidence="4">
    <name type="scientific">Octactis speculum</name>
    <dbReference type="NCBI Taxonomy" id="3111310"/>
    <lineage>
        <taxon>Eukaryota</taxon>
        <taxon>Sar</taxon>
        <taxon>Stramenopiles</taxon>
        <taxon>Ochrophyta</taxon>
        <taxon>Dictyochophyceae</taxon>
        <taxon>Dictyochales</taxon>
        <taxon>Dictyochaceae</taxon>
        <taxon>Octactis</taxon>
    </lineage>
</organism>
<gene>
    <name evidence="4" type="ORF">DSPE1174_LOCUS10260</name>
</gene>
<accession>A0A7S2FPN2</accession>
<feature type="region of interest" description="Disordered" evidence="2">
    <location>
        <begin position="1"/>
        <end position="58"/>
    </location>
</feature>
<keyword evidence="1" id="KW-0677">Repeat</keyword>
<sequence length="112" mass="12648">MGPLMEAAMKKQSVKQKPQQQQQQQQSSSSPRGHRPTKTKTAGSSSHEDVDQTQVDKVMQDEEMRALLMDPEMQQVMITCQQPGALQKYMVDPLWGPRIRKLAQSGLVQIQT</sequence>
<feature type="compositionally biased region" description="Low complexity" evidence="2">
    <location>
        <begin position="15"/>
        <end position="30"/>
    </location>
</feature>
<evidence type="ECO:0000256" key="2">
    <source>
        <dbReference type="SAM" id="MobiDB-lite"/>
    </source>
</evidence>
<evidence type="ECO:0000259" key="3">
    <source>
        <dbReference type="Pfam" id="PF17830"/>
    </source>
</evidence>
<protein>
    <recommendedName>
        <fullName evidence="3">STI1/HOP DP domain-containing protein</fullName>
    </recommendedName>
</protein>
<evidence type="ECO:0000256" key="1">
    <source>
        <dbReference type="ARBA" id="ARBA00022737"/>
    </source>
</evidence>
<dbReference type="InterPro" id="IPR041243">
    <property type="entry name" value="STI1/HOP_DP"/>
</dbReference>
<dbReference type="EMBL" id="HBGS01019726">
    <property type="protein sequence ID" value="CAD9407683.1"/>
    <property type="molecule type" value="Transcribed_RNA"/>
</dbReference>
<reference evidence="4" key="1">
    <citation type="submission" date="2021-01" db="EMBL/GenBank/DDBJ databases">
        <authorList>
            <person name="Corre E."/>
            <person name="Pelletier E."/>
            <person name="Niang G."/>
            <person name="Scheremetjew M."/>
            <person name="Finn R."/>
            <person name="Kale V."/>
            <person name="Holt S."/>
            <person name="Cochrane G."/>
            <person name="Meng A."/>
            <person name="Brown T."/>
            <person name="Cohen L."/>
        </authorList>
    </citation>
    <scope>NUCLEOTIDE SEQUENCE</scope>
    <source>
        <strain evidence="4">CCMP1381</strain>
    </source>
</reference>
<evidence type="ECO:0000313" key="4">
    <source>
        <dbReference type="EMBL" id="CAD9407683.1"/>
    </source>
</evidence>
<dbReference type="Gene3D" id="1.10.260.100">
    <property type="match status" value="1"/>
</dbReference>
<name>A0A7S2FPN2_9STRA</name>
<dbReference type="AlphaFoldDB" id="A0A7S2FPN2"/>